<evidence type="ECO:0000313" key="13">
    <source>
        <dbReference type="Proteomes" id="UP000720344"/>
    </source>
</evidence>
<evidence type="ECO:0000256" key="3">
    <source>
        <dbReference type="ARBA" id="ARBA00022692"/>
    </source>
</evidence>
<keyword evidence="4" id="KW-0547">Nucleotide-binding</keyword>
<gene>
    <name evidence="12" type="ORF">HCX48_02480</name>
</gene>
<feature type="transmembrane region" description="Helical" evidence="9">
    <location>
        <begin position="205"/>
        <end position="224"/>
    </location>
</feature>
<keyword evidence="6 9" id="KW-1133">Transmembrane helix</keyword>
<evidence type="ECO:0000256" key="6">
    <source>
        <dbReference type="ARBA" id="ARBA00022989"/>
    </source>
</evidence>
<comment type="caution">
    <text evidence="12">The sequence shown here is derived from an EMBL/GenBank/DDBJ whole genome shotgun (WGS) entry which is preliminary data.</text>
</comment>
<dbReference type="SUPFAM" id="SSF90123">
    <property type="entry name" value="ABC transporter transmembrane region"/>
    <property type="match status" value="1"/>
</dbReference>
<evidence type="ECO:0000256" key="5">
    <source>
        <dbReference type="ARBA" id="ARBA00022840"/>
    </source>
</evidence>
<dbReference type="Proteomes" id="UP000720344">
    <property type="component" value="Unassembled WGS sequence"/>
</dbReference>
<dbReference type="InterPro" id="IPR011527">
    <property type="entry name" value="ABC1_TM_dom"/>
</dbReference>
<dbReference type="CDD" id="cd03249">
    <property type="entry name" value="ABC_MTABC3_MDL1_MDL2"/>
    <property type="match status" value="1"/>
</dbReference>
<dbReference type="RefSeq" id="WP_167680735.1">
    <property type="nucleotide sequence ID" value="NZ_JAATWB010000001.1"/>
</dbReference>
<evidence type="ECO:0000256" key="9">
    <source>
        <dbReference type="SAM" id="Phobius"/>
    </source>
</evidence>
<dbReference type="InterPro" id="IPR039421">
    <property type="entry name" value="Type_1_exporter"/>
</dbReference>
<keyword evidence="2" id="KW-1003">Cell membrane</keyword>
<dbReference type="PANTHER" id="PTHR43394:SF1">
    <property type="entry name" value="ATP-BINDING CASSETTE SUB-FAMILY B MEMBER 10, MITOCHONDRIAL"/>
    <property type="match status" value="1"/>
</dbReference>
<keyword evidence="5 12" id="KW-0067">ATP-binding</keyword>
<feature type="transmembrane region" description="Helical" evidence="9">
    <location>
        <begin position="106"/>
        <end position="131"/>
    </location>
</feature>
<evidence type="ECO:0000256" key="7">
    <source>
        <dbReference type="ARBA" id="ARBA00023136"/>
    </source>
</evidence>
<name>A0ABX0WGV8_9RHOO</name>
<comment type="subcellular location">
    <subcellularLocation>
        <location evidence="1">Cell membrane</location>
        <topology evidence="1">Multi-pass membrane protein</topology>
    </subcellularLocation>
</comment>
<evidence type="ECO:0000256" key="2">
    <source>
        <dbReference type="ARBA" id="ARBA00022475"/>
    </source>
</evidence>
<sequence length="656" mass="69804">MPNSPRGPRHDLAPQSSDASGSAAASTPASRNSPPTPDTGNSPAARPISPASALLSLLRPYRGRVVVAAIALVVAALALLAVGQGLRAVVDRGFAAGDPAWLDRALLVMFGVIALLAAATYLRFYMVSWLGERVAADLRRRVFDHLLSLPPSFFEQGRTGDVISRLTADTAQIESAVGSSLSIAVRNCLLLVGGLIMLLTTSLKLAALVLGGVPLVVAPIIFFGRRVRALARKSQDRVADLGNRIDETIHEIRIVQAYGHEDADRHDFATRIEAGFDTARLRIRSRAGLVAAVILLVFGAIALILWIGGHDVLAGRISAGELSAFVFYAALVGGSVGALSESWGDLQRAAGATERLLELLAVAPDIRLPPSPVPFPPEEGAASKSSLPIQAPNGALHPPQSDSLKRPSEAPARGEIVFQDVDFRYPSRPDSPALEAFSLRVRAGETVALVGPSGAGKSTVFQLLLRFYDPQQGTLCIDGVDLATADPRAIRRAIALAPQEPVIFATSVLENVRYARASATLDEVRAACTAAHAAEFIAELPDGYDTDLGERGVKLSGGQRQRIAIARALLADRPILLLDEATSALDAESERLVQAALDRLMENRTTLVIAHRLATVQRADRLVVLEHGRIVEMGTHAELLRQDGLYAHLARLQFAA</sequence>
<dbReference type="InterPro" id="IPR003439">
    <property type="entry name" value="ABC_transporter-like_ATP-bd"/>
</dbReference>
<reference evidence="13" key="1">
    <citation type="submission" date="2020-03" db="EMBL/GenBank/DDBJ databases">
        <title>Whole-genome sequence of the purple nonsulfur bacterium Rhodocyclus tenuis DSM112.</title>
        <authorList>
            <person name="Kyndt J.A."/>
            <person name="Meyer T.E."/>
        </authorList>
    </citation>
    <scope>NUCLEOTIDE SEQUENCE [LARGE SCALE GENOMIC DNA]</scope>
    <source>
        <strain evidence="13">DSM 112</strain>
    </source>
</reference>
<accession>A0ABX0WGV8</accession>
<dbReference type="InterPro" id="IPR003593">
    <property type="entry name" value="AAA+_ATPase"/>
</dbReference>
<keyword evidence="13" id="KW-1185">Reference proteome</keyword>
<proteinExistence type="predicted"/>
<dbReference type="Gene3D" id="1.20.1560.10">
    <property type="entry name" value="ABC transporter type 1, transmembrane domain"/>
    <property type="match status" value="1"/>
</dbReference>
<dbReference type="PROSITE" id="PS50893">
    <property type="entry name" value="ABC_TRANSPORTER_2"/>
    <property type="match status" value="1"/>
</dbReference>
<feature type="compositionally biased region" description="Low complexity" evidence="8">
    <location>
        <begin position="13"/>
        <end position="30"/>
    </location>
</feature>
<dbReference type="PANTHER" id="PTHR43394">
    <property type="entry name" value="ATP-DEPENDENT PERMEASE MDL1, MITOCHONDRIAL"/>
    <property type="match status" value="1"/>
</dbReference>
<feature type="transmembrane region" description="Helical" evidence="9">
    <location>
        <begin position="287"/>
        <end position="307"/>
    </location>
</feature>
<feature type="transmembrane region" description="Helical" evidence="9">
    <location>
        <begin position="181"/>
        <end position="199"/>
    </location>
</feature>
<feature type="region of interest" description="Disordered" evidence="8">
    <location>
        <begin position="1"/>
        <end position="45"/>
    </location>
</feature>
<feature type="domain" description="ABC transporter" evidence="10">
    <location>
        <begin position="416"/>
        <end position="652"/>
    </location>
</feature>
<evidence type="ECO:0000259" key="10">
    <source>
        <dbReference type="PROSITE" id="PS50893"/>
    </source>
</evidence>
<organism evidence="12 13">
    <name type="scientific">Rhodocyclus gracilis</name>
    <dbReference type="NCBI Taxonomy" id="2929842"/>
    <lineage>
        <taxon>Bacteria</taxon>
        <taxon>Pseudomonadati</taxon>
        <taxon>Pseudomonadota</taxon>
        <taxon>Betaproteobacteria</taxon>
        <taxon>Rhodocyclales</taxon>
        <taxon>Rhodocyclaceae</taxon>
        <taxon>Rhodocyclus</taxon>
    </lineage>
</organism>
<dbReference type="Pfam" id="PF00664">
    <property type="entry name" value="ABC_membrane"/>
    <property type="match status" value="1"/>
</dbReference>
<evidence type="ECO:0000256" key="8">
    <source>
        <dbReference type="SAM" id="MobiDB-lite"/>
    </source>
</evidence>
<evidence type="ECO:0000259" key="11">
    <source>
        <dbReference type="PROSITE" id="PS50929"/>
    </source>
</evidence>
<evidence type="ECO:0000256" key="1">
    <source>
        <dbReference type="ARBA" id="ARBA00004651"/>
    </source>
</evidence>
<dbReference type="Pfam" id="PF00005">
    <property type="entry name" value="ABC_tran"/>
    <property type="match status" value="1"/>
</dbReference>
<feature type="transmembrane region" description="Helical" evidence="9">
    <location>
        <begin position="65"/>
        <end position="86"/>
    </location>
</feature>
<dbReference type="Gene3D" id="3.40.50.300">
    <property type="entry name" value="P-loop containing nucleotide triphosphate hydrolases"/>
    <property type="match status" value="1"/>
</dbReference>
<keyword evidence="3 9" id="KW-0812">Transmembrane</keyword>
<dbReference type="GO" id="GO:0005524">
    <property type="term" value="F:ATP binding"/>
    <property type="evidence" value="ECO:0007669"/>
    <property type="project" value="UniProtKB-KW"/>
</dbReference>
<dbReference type="InterPro" id="IPR027417">
    <property type="entry name" value="P-loop_NTPase"/>
</dbReference>
<dbReference type="InterPro" id="IPR036640">
    <property type="entry name" value="ABC1_TM_sf"/>
</dbReference>
<evidence type="ECO:0000256" key="4">
    <source>
        <dbReference type="ARBA" id="ARBA00022741"/>
    </source>
</evidence>
<dbReference type="PROSITE" id="PS50929">
    <property type="entry name" value="ABC_TM1F"/>
    <property type="match status" value="1"/>
</dbReference>
<dbReference type="SMART" id="SM00382">
    <property type="entry name" value="AAA"/>
    <property type="match status" value="1"/>
</dbReference>
<dbReference type="CDD" id="cd18575">
    <property type="entry name" value="ABC_6TM_bac_exporter_ABCB8_10_like"/>
    <property type="match status" value="1"/>
</dbReference>
<dbReference type="InterPro" id="IPR017871">
    <property type="entry name" value="ABC_transporter-like_CS"/>
</dbReference>
<feature type="region of interest" description="Disordered" evidence="8">
    <location>
        <begin position="372"/>
        <end position="409"/>
    </location>
</feature>
<evidence type="ECO:0000313" key="12">
    <source>
        <dbReference type="EMBL" id="NJA88088.1"/>
    </source>
</evidence>
<dbReference type="EMBL" id="JAATWB010000001">
    <property type="protein sequence ID" value="NJA88088.1"/>
    <property type="molecule type" value="Genomic_DNA"/>
</dbReference>
<feature type="domain" description="ABC transmembrane type-1" evidence="11">
    <location>
        <begin position="66"/>
        <end position="348"/>
    </location>
</feature>
<dbReference type="SUPFAM" id="SSF52540">
    <property type="entry name" value="P-loop containing nucleoside triphosphate hydrolases"/>
    <property type="match status" value="1"/>
</dbReference>
<dbReference type="PROSITE" id="PS00211">
    <property type="entry name" value="ABC_TRANSPORTER_1"/>
    <property type="match status" value="1"/>
</dbReference>
<protein>
    <submittedName>
        <fullName evidence="12">ATP-binding cassette domain-containing protein</fullName>
    </submittedName>
</protein>
<keyword evidence="7 9" id="KW-0472">Membrane</keyword>